<keyword evidence="4 8" id="KW-0521">NADP</keyword>
<dbReference type="InterPro" id="IPR008670">
    <property type="entry name" value="CoA_reduct_LuxC"/>
</dbReference>
<dbReference type="CDD" id="cd07080">
    <property type="entry name" value="ALDH_Acyl-CoA-Red_LuxC"/>
    <property type="match status" value="1"/>
</dbReference>
<gene>
    <name evidence="9" type="ORF">LZC94_27175</name>
</gene>
<evidence type="ECO:0000313" key="10">
    <source>
        <dbReference type="Proteomes" id="UP001370348"/>
    </source>
</evidence>
<sequence>MSKASQSMPFIVCGRRRAPTEEASQEIRLVTGQSVLVPIITEDVTAAILAQDRMLLRDVPSYEIFAFLKNVGRNWKSREYARRRVYVRQLVAGLGYSDEMANHEADWIAMWLSSHVYLYDLIRAELGDRHILDRWVAGEEADVRAFPRGRTLHVLAGNVPLAGIGSILRALITKNVCVVKSSSTDPFTPVALALSFLDVDPAHPVARAMSVVHWPGGHDGALERALVADADALCAWGGPETMKWALRHVGPEAEILRFGPRRSVAVVGAGTNLEATARALAHDVCMYDQRACFSVQQVFTEEPTAAIIPHLRAAFGTYQRMLPRGYHDFDERAHASLSVLEADFSGAEVYTADDHDWSIVVCPPAKISGHPLGRTLFVHPIASIEDVTPFIDGAVQTVALAPWARAAEVRDAYIGAGASRIVDVGMNNLFRQGGAHDGFYPLQRLVRFGSVELPGSVHPKSVTMRVDQTELLEQNKFSDLIP</sequence>
<comment type="similarity">
    <text evidence="3 8">Belongs to the LuxC family.</text>
</comment>
<keyword evidence="5 8" id="KW-0560">Oxidoreductase</keyword>
<reference evidence="9 10" key="1">
    <citation type="submission" date="2021-12" db="EMBL/GenBank/DDBJ databases">
        <title>Discovery of the Pendulisporaceae a myxobacterial family with distinct sporulation behavior and unique specialized metabolism.</title>
        <authorList>
            <person name="Garcia R."/>
            <person name="Popoff A."/>
            <person name="Bader C.D."/>
            <person name="Loehr J."/>
            <person name="Walesch S."/>
            <person name="Walt C."/>
            <person name="Boldt J."/>
            <person name="Bunk B."/>
            <person name="Haeckl F.J.F.P.J."/>
            <person name="Gunesch A.P."/>
            <person name="Birkelbach J."/>
            <person name="Nuebel U."/>
            <person name="Pietschmann T."/>
            <person name="Bach T."/>
            <person name="Mueller R."/>
        </authorList>
    </citation>
    <scope>NUCLEOTIDE SEQUENCE [LARGE SCALE GENOMIC DNA]</scope>
    <source>
        <strain evidence="9 10">MSr11954</strain>
    </source>
</reference>
<evidence type="ECO:0000256" key="7">
    <source>
        <dbReference type="ARBA" id="ARBA00049412"/>
    </source>
</evidence>
<keyword evidence="6" id="KW-0455">Luminescence</keyword>
<accession>A0ABZ2LRH1</accession>
<dbReference type="Gene3D" id="3.40.309.10">
    <property type="entry name" value="Aldehyde Dehydrogenase, Chain A, domain 2"/>
    <property type="match status" value="1"/>
</dbReference>
<dbReference type="EC" id="1.2.1.50" evidence="8"/>
<dbReference type="InterPro" id="IPR016163">
    <property type="entry name" value="Ald_DH_C"/>
</dbReference>
<name>A0ABZ2LRH1_9BACT</name>
<evidence type="ECO:0000256" key="5">
    <source>
        <dbReference type="ARBA" id="ARBA00023002"/>
    </source>
</evidence>
<evidence type="ECO:0000256" key="2">
    <source>
        <dbReference type="ARBA" id="ARBA00004908"/>
    </source>
</evidence>
<evidence type="ECO:0000256" key="3">
    <source>
        <dbReference type="ARBA" id="ARBA00010915"/>
    </source>
</evidence>
<evidence type="ECO:0000256" key="4">
    <source>
        <dbReference type="ARBA" id="ARBA00022857"/>
    </source>
</evidence>
<evidence type="ECO:0000313" key="9">
    <source>
        <dbReference type="EMBL" id="WXB11532.1"/>
    </source>
</evidence>
<evidence type="ECO:0000256" key="6">
    <source>
        <dbReference type="ARBA" id="ARBA00023223"/>
    </source>
</evidence>
<comment type="pathway">
    <text evidence="2">Lipid metabolism; fatty acid reduction for biolumincescence.</text>
</comment>
<keyword evidence="10" id="KW-1185">Reference proteome</keyword>
<comment type="catalytic activity">
    <reaction evidence="7 8">
        <text>a long-chain fatty aldehyde + NADP(+) + CoA = a long-chain fatty acyl-CoA + NADPH + H(+)</text>
        <dbReference type="Rhea" id="RHEA:15437"/>
        <dbReference type="ChEBI" id="CHEBI:15378"/>
        <dbReference type="ChEBI" id="CHEBI:17176"/>
        <dbReference type="ChEBI" id="CHEBI:57287"/>
        <dbReference type="ChEBI" id="CHEBI:57783"/>
        <dbReference type="ChEBI" id="CHEBI:58349"/>
        <dbReference type="ChEBI" id="CHEBI:83139"/>
        <dbReference type="EC" id="1.2.1.50"/>
    </reaction>
</comment>
<proteinExistence type="inferred from homology"/>
<protein>
    <recommendedName>
        <fullName evidence="8">Acyl-CoA reductase</fullName>
        <ecNumber evidence="8">1.2.1.50</ecNumber>
    </recommendedName>
</protein>
<evidence type="ECO:0000256" key="8">
    <source>
        <dbReference type="PIRNR" id="PIRNR009414"/>
    </source>
</evidence>
<dbReference type="Gene3D" id="3.40.605.10">
    <property type="entry name" value="Aldehyde Dehydrogenase, Chain A, domain 1"/>
    <property type="match status" value="1"/>
</dbReference>
<dbReference type="InterPro" id="IPR016162">
    <property type="entry name" value="Ald_DH_N"/>
</dbReference>
<comment type="function">
    <text evidence="1">LuxC is the fatty acid reductase enzyme responsible for synthesis of the aldehyde substrate for the luminescent reaction catalyzed by luciferase.</text>
</comment>
<dbReference type="Pfam" id="PF05893">
    <property type="entry name" value="LuxC"/>
    <property type="match status" value="1"/>
</dbReference>
<dbReference type="RefSeq" id="WP_394821152.1">
    <property type="nucleotide sequence ID" value="NZ_CP089984.1"/>
</dbReference>
<dbReference type="EMBL" id="CP089984">
    <property type="protein sequence ID" value="WXB11532.1"/>
    <property type="molecule type" value="Genomic_DNA"/>
</dbReference>
<dbReference type="SUPFAM" id="SSF53720">
    <property type="entry name" value="ALDH-like"/>
    <property type="match status" value="1"/>
</dbReference>
<organism evidence="9 10">
    <name type="scientific">Pendulispora albinea</name>
    <dbReference type="NCBI Taxonomy" id="2741071"/>
    <lineage>
        <taxon>Bacteria</taxon>
        <taxon>Pseudomonadati</taxon>
        <taxon>Myxococcota</taxon>
        <taxon>Myxococcia</taxon>
        <taxon>Myxococcales</taxon>
        <taxon>Sorangiineae</taxon>
        <taxon>Pendulisporaceae</taxon>
        <taxon>Pendulispora</taxon>
    </lineage>
</organism>
<dbReference type="InterPro" id="IPR016161">
    <property type="entry name" value="Ald_DH/histidinol_DH"/>
</dbReference>
<evidence type="ECO:0000256" key="1">
    <source>
        <dbReference type="ARBA" id="ARBA00003277"/>
    </source>
</evidence>
<dbReference type="Proteomes" id="UP001370348">
    <property type="component" value="Chromosome"/>
</dbReference>
<dbReference type="PIRSF" id="PIRSF009414">
    <property type="entry name" value="LuxC"/>
    <property type="match status" value="1"/>
</dbReference>